<dbReference type="AlphaFoldDB" id="A0A0D8XVN6"/>
<dbReference type="EMBL" id="KN716289">
    <property type="protein sequence ID" value="KJH47882.1"/>
    <property type="molecule type" value="Genomic_DNA"/>
</dbReference>
<dbReference type="Proteomes" id="UP000053766">
    <property type="component" value="Unassembled WGS sequence"/>
</dbReference>
<dbReference type="GO" id="GO:0005576">
    <property type="term" value="C:extracellular region"/>
    <property type="evidence" value="ECO:0007669"/>
    <property type="project" value="UniProtKB-SubCell"/>
</dbReference>
<dbReference type="OrthoDB" id="5822973at2759"/>
<evidence type="ECO:0000313" key="7">
    <source>
        <dbReference type="Proteomes" id="UP000053766"/>
    </source>
</evidence>
<name>A0A0D8XVN6_DICVI</name>
<organism evidence="6 7">
    <name type="scientific">Dictyocaulus viviparus</name>
    <name type="common">Bovine lungworm</name>
    <dbReference type="NCBI Taxonomy" id="29172"/>
    <lineage>
        <taxon>Eukaryota</taxon>
        <taxon>Metazoa</taxon>
        <taxon>Ecdysozoa</taxon>
        <taxon>Nematoda</taxon>
        <taxon>Chromadorea</taxon>
        <taxon>Rhabditida</taxon>
        <taxon>Rhabditina</taxon>
        <taxon>Rhabditomorpha</taxon>
        <taxon>Strongyloidea</taxon>
        <taxon>Metastrongylidae</taxon>
        <taxon>Dictyocaulus</taxon>
    </lineage>
</organism>
<evidence type="ECO:0000313" key="6">
    <source>
        <dbReference type="EMBL" id="KJH47882.1"/>
    </source>
</evidence>
<dbReference type="GO" id="GO:0009986">
    <property type="term" value="C:cell surface"/>
    <property type="evidence" value="ECO:0007669"/>
    <property type="project" value="InterPro"/>
</dbReference>
<protein>
    <submittedName>
        <fullName evidence="6">Transthyretin-like family protein</fullName>
    </submittedName>
</protein>
<comment type="similarity">
    <text evidence="2">Belongs to the nematode transthyretin-like family.</text>
</comment>
<evidence type="ECO:0000256" key="4">
    <source>
        <dbReference type="ARBA" id="ARBA00022729"/>
    </source>
</evidence>
<dbReference type="Gene3D" id="2.60.40.3330">
    <property type="match status" value="1"/>
</dbReference>
<comment type="subcellular location">
    <subcellularLocation>
        <location evidence="1">Secreted</location>
    </subcellularLocation>
</comment>
<reference evidence="7" key="2">
    <citation type="journal article" date="2016" name="Sci. Rep.">
        <title>Dictyocaulus viviparus genome, variome and transcriptome elucidate lungworm biology and support future intervention.</title>
        <authorList>
            <person name="McNulty S.N."/>
            <person name="Strube C."/>
            <person name="Rosa B.A."/>
            <person name="Martin J.C."/>
            <person name="Tyagi R."/>
            <person name="Choi Y.J."/>
            <person name="Wang Q."/>
            <person name="Hallsworth Pepin K."/>
            <person name="Zhang X."/>
            <person name="Ozersky P."/>
            <person name="Wilson R.K."/>
            <person name="Sternberg P.W."/>
            <person name="Gasser R.B."/>
            <person name="Mitreva M."/>
        </authorList>
    </citation>
    <scope>NUCLEOTIDE SEQUENCE [LARGE SCALE GENOMIC DNA]</scope>
    <source>
        <strain evidence="7">HannoverDv2000</strain>
    </source>
</reference>
<accession>A0A0D8XVN6</accession>
<keyword evidence="7" id="KW-1185">Reference proteome</keyword>
<keyword evidence="4 5" id="KW-0732">Signal</keyword>
<dbReference type="InterPro" id="IPR001534">
    <property type="entry name" value="Transthyretin-like"/>
</dbReference>
<evidence type="ECO:0000256" key="3">
    <source>
        <dbReference type="ARBA" id="ARBA00022525"/>
    </source>
</evidence>
<dbReference type="Pfam" id="PF01060">
    <property type="entry name" value="TTR-52"/>
    <property type="match status" value="1"/>
</dbReference>
<keyword evidence="3" id="KW-0964">Secreted</keyword>
<evidence type="ECO:0000256" key="2">
    <source>
        <dbReference type="ARBA" id="ARBA00010112"/>
    </source>
</evidence>
<proteinExistence type="inferred from homology"/>
<dbReference type="PANTHER" id="PTHR21700">
    <property type="entry name" value="TRANSTHYRETIN-LIKE FAMILY PROTEIN-RELATED"/>
    <property type="match status" value="1"/>
</dbReference>
<evidence type="ECO:0000256" key="5">
    <source>
        <dbReference type="SAM" id="SignalP"/>
    </source>
</evidence>
<evidence type="ECO:0000256" key="1">
    <source>
        <dbReference type="ARBA" id="ARBA00004613"/>
    </source>
</evidence>
<feature type="chain" id="PRO_5002336104" evidence="5">
    <location>
        <begin position="20"/>
        <end position="153"/>
    </location>
</feature>
<dbReference type="PANTHER" id="PTHR21700:SF24">
    <property type="entry name" value="TRANSTHYRETIN-LIKE FAMILY PROTEIN"/>
    <property type="match status" value="1"/>
</dbReference>
<feature type="signal peptide" evidence="5">
    <location>
        <begin position="1"/>
        <end position="19"/>
    </location>
</feature>
<sequence>MHFLMPPILLLIIFPLTSAISGPGAIKSVTVSGQILCNGRPAENILIKLHDINDVRDGVLDEDYTDDDGEFEVNGKKSKSIDLDVIDCMKRVDVEIPTIYDDDDHVTERSHHIGVIDLAVFTPQVIDCDDTIKTMSPDHNDSVYINRLNPRRI</sequence>
<dbReference type="STRING" id="29172.A0A0D8XVN6"/>
<reference evidence="6 7" key="1">
    <citation type="submission" date="2013-11" db="EMBL/GenBank/DDBJ databases">
        <title>Draft genome of the bovine lungworm Dictyocaulus viviparus.</title>
        <authorList>
            <person name="Mitreva M."/>
        </authorList>
    </citation>
    <scope>NUCLEOTIDE SEQUENCE [LARGE SCALE GENOMIC DNA]</scope>
    <source>
        <strain evidence="6 7">HannoverDv2000</strain>
    </source>
</reference>
<gene>
    <name evidence="6" type="ORF">DICVIV_06010</name>
</gene>
<dbReference type="InterPro" id="IPR038479">
    <property type="entry name" value="Transthyretin-like_sf"/>
</dbReference>